<dbReference type="EMBL" id="KQ999305">
    <property type="protein sequence ID" value="KZV42113.1"/>
    <property type="molecule type" value="Genomic_DNA"/>
</dbReference>
<gene>
    <name evidence="2" type="ORF">F511_11107</name>
</gene>
<keyword evidence="2" id="KW-0418">Kinase</keyword>
<evidence type="ECO:0000313" key="3">
    <source>
        <dbReference type="Proteomes" id="UP000250235"/>
    </source>
</evidence>
<feature type="region of interest" description="Disordered" evidence="1">
    <location>
        <begin position="79"/>
        <end position="118"/>
    </location>
</feature>
<dbReference type="GO" id="GO:0016301">
    <property type="term" value="F:kinase activity"/>
    <property type="evidence" value="ECO:0007669"/>
    <property type="project" value="UniProtKB-KW"/>
</dbReference>
<keyword evidence="3" id="KW-1185">Reference proteome</keyword>
<evidence type="ECO:0000313" key="2">
    <source>
        <dbReference type="EMBL" id="KZV42113.1"/>
    </source>
</evidence>
<evidence type="ECO:0000256" key="1">
    <source>
        <dbReference type="SAM" id="MobiDB-lite"/>
    </source>
</evidence>
<organism evidence="2 3">
    <name type="scientific">Dorcoceras hygrometricum</name>
    <dbReference type="NCBI Taxonomy" id="472368"/>
    <lineage>
        <taxon>Eukaryota</taxon>
        <taxon>Viridiplantae</taxon>
        <taxon>Streptophyta</taxon>
        <taxon>Embryophyta</taxon>
        <taxon>Tracheophyta</taxon>
        <taxon>Spermatophyta</taxon>
        <taxon>Magnoliopsida</taxon>
        <taxon>eudicotyledons</taxon>
        <taxon>Gunneridae</taxon>
        <taxon>Pentapetalae</taxon>
        <taxon>asterids</taxon>
        <taxon>lamiids</taxon>
        <taxon>Lamiales</taxon>
        <taxon>Gesneriaceae</taxon>
        <taxon>Didymocarpoideae</taxon>
        <taxon>Trichosporeae</taxon>
        <taxon>Loxocarpinae</taxon>
        <taxon>Dorcoceras</taxon>
    </lineage>
</organism>
<feature type="compositionally biased region" description="Basic and acidic residues" evidence="1">
    <location>
        <begin position="19"/>
        <end position="28"/>
    </location>
</feature>
<proteinExistence type="predicted"/>
<accession>A0A2Z7CCB8</accession>
<feature type="region of interest" description="Disordered" evidence="1">
    <location>
        <begin position="1"/>
        <end position="63"/>
    </location>
</feature>
<name>A0A2Z7CCB8_9LAMI</name>
<feature type="compositionally biased region" description="Polar residues" evidence="1">
    <location>
        <begin position="89"/>
        <end position="104"/>
    </location>
</feature>
<dbReference type="Proteomes" id="UP000250235">
    <property type="component" value="Unassembled WGS sequence"/>
</dbReference>
<protein>
    <submittedName>
        <fullName evidence="2">Polyphosphate kinase</fullName>
    </submittedName>
</protein>
<sequence>MSSSEQRVDPSAVDTSWRSAEHSPAEVKTKKRKISSMPSHPEQASVSKPAMLSRGRQYSTRSSSCLVSRFSNTIADPVDLVSSPHISGDGSSNEDAASSGSVSTEGDDGKTPPDSPVIYEEMYSDDQHVRQHDTGLDIGVPFATPLSPARTTPDLPWTHNFCDSENIFFGLTNRIMVKRLATSSYDPLGITDSPCKNQSVMVSVQYGPFNSNIPIGSMTIDKSRVARDPIAMHTSWNQIMTLHVLLDSIGYPCTRRVVNPRQQSIDFYMHRDITQSHRLMTPTESLGESQRLAMISVVSILRAYPKFCVEHPLLDSIATIFFDSNAAQAKNTLLMANWRIFTINVVGLKLWSRKPWPFLLKLKT</sequence>
<reference evidence="2 3" key="1">
    <citation type="journal article" date="2015" name="Proc. Natl. Acad. Sci. U.S.A.">
        <title>The resurrection genome of Boea hygrometrica: A blueprint for survival of dehydration.</title>
        <authorList>
            <person name="Xiao L."/>
            <person name="Yang G."/>
            <person name="Zhang L."/>
            <person name="Yang X."/>
            <person name="Zhao S."/>
            <person name="Ji Z."/>
            <person name="Zhou Q."/>
            <person name="Hu M."/>
            <person name="Wang Y."/>
            <person name="Chen M."/>
            <person name="Xu Y."/>
            <person name="Jin H."/>
            <person name="Xiao X."/>
            <person name="Hu G."/>
            <person name="Bao F."/>
            <person name="Hu Y."/>
            <person name="Wan P."/>
            <person name="Li L."/>
            <person name="Deng X."/>
            <person name="Kuang T."/>
            <person name="Xiang C."/>
            <person name="Zhu J.K."/>
            <person name="Oliver M.J."/>
            <person name="He Y."/>
        </authorList>
    </citation>
    <scope>NUCLEOTIDE SEQUENCE [LARGE SCALE GENOMIC DNA]</scope>
    <source>
        <strain evidence="3">cv. XS01</strain>
    </source>
</reference>
<keyword evidence="2" id="KW-0808">Transferase</keyword>
<feature type="compositionally biased region" description="Polar residues" evidence="1">
    <location>
        <begin position="36"/>
        <end position="46"/>
    </location>
</feature>
<dbReference type="AlphaFoldDB" id="A0A2Z7CCB8"/>